<sequence>VKPLHNSQWEIGSLFFNSEEMSNASCERRGSLAYIRDYAAGPLVGSIPACLSFSIVRVVSSRALLPCEGKIGLNG</sequence>
<proteinExistence type="predicted"/>
<name>A0A392Q059_9FABA</name>
<evidence type="ECO:0000313" key="1">
    <source>
        <dbReference type="EMBL" id="MCI17292.1"/>
    </source>
</evidence>
<reference evidence="1 2" key="1">
    <citation type="journal article" date="2018" name="Front. Plant Sci.">
        <title>Red Clover (Trifolium pratense) and Zigzag Clover (T. medium) - A Picture of Genomic Similarities and Differences.</title>
        <authorList>
            <person name="Dluhosova J."/>
            <person name="Istvanek J."/>
            <person name="Nedelnik J."/>
            <person name="Repkova J."/>
        </authorList>
    </citation>
    <scope>NUCLEOTIDE SEQUENCE [LARGE SCALE GENOMIC DNA]</scope>
    <source>
        <strain evidence="2">cv. 10/8</strain>
        <tissue evidence="1">Leaf</tissue>
    </source>
</reference>
<protein>
    <submittedName>
        <fullName evidence="1">Uncharacterized protein</fullName>
    </submittedName>
</protein>
<dbReference type="Proteomes" id="UP000265520">
    <property type="component" value="Unassembled WGS sequence"/>
</dbReference>
<comment type="caution">
    <text evidence="1">The sequence shown here is derived from an EMBL/GenBank/DDBJ whole genome shotgun (WGS) entry which is preliminary data.</text>
</comment>
<evidence type="ECO:0000313" key="2">
    <source>
        <dbReference type="Proteomes" id="UP000265520"/>
    </source>
</evidence>
<organism evidence="1 2">
    <name type="scientific">Trifolium medium</name>
    <dbReference type="NCBI Taxonomy" id="97028"/>
    <lineage>
        <taxon>Eukaryota</taxon>
        <taxon>Viridiplantae</taxon>
        <taxon>Streptophyta</taxon>
        <taxon>Embryophyta</taxon>
        <taxon>Tracheophyta</taxon>
        <taxon>Spermatophyta</taxon>
        <taxon>Magnoliopsida</taxon>
        <taxon>eudicotyledons</taxon>
        <taxon>Gunneridae</taxon>
        <taxon>Pentapetalae</taxon>
        <taxon>rosids</taxon>
        <taxon>fabids</taxon>
        <taxon>Fabales</taxon>
        <taxon>Fabaceae</taxon>
        <taxon>Papilionoideae</taxon>
        <taxon>50 kb inversion clade</taxon>
        <taxon>NPAAA clade</taxon>
        <taxon>Hologalegina</taxon>
        <taxon>IRL clade</taxon>
        <taxon>Trifolieae</taxon>
        <taxon>Trifolium</taxon>
    </lineage>
</organism>
<accession>A0A392Q059</accession>
<feature type="non-terminal residue" evidence="1">
    <location>
        <position position="1"/>
    </location>
</feature>
<dbReference type="AlphaFoldDB" id="A0A392Q059"/>
<keyword evidence="2" id="KW-1185">Reference proteome</keyword>
<dbReference type="EMBL" id="LXQA010104804">
    <property type="protein sequence ID" value="MCI17292.1"/>
    <property type="molecule type" value="Genomic_DNA"/>
</dbReference>